<evidence type="ECO:0000313" key="1">
    <source>
        <dbReference type="EMBL" id="BAE89167.1"/>
    </source>
</evidence>
<organism evidence="1">
    <name type="scientific">Macaca fascicularis</name>
    <name type="common">Crab-eating macaque</name>
    <name type="synonym">Cynomolgus monkey</name>
    <dbReference type="NCBI Taxonomy" id="9541"/>
    <lineage>
        <taxon>Eukaryota</taxon>
        <taxon>Metazoa</taxon>
        <taxon>Chordata</taxon>
        <taxon>Craniata</taxon>
        <taxon>Vertebrata</taxon>
        <taxon>Euteleostomi</taxon>
        <taxon>Mammalia</taxon>
        <taxon>Eutheria</taxon>
        <taxon>Euarchontoglires</taxon>
        <taxon>Primates</taxon>
        <taxon>Haplorrhini</taxon>
        <taxon>Catarrhini</taxon>
        <taxon>Cercopithecidae</taxon>
        <taxon>Cercopithecinae</taxon>
        <taxon>Macaca</taxon>
    </lineage>
</organism>
<dbReference type="EMBL" id="AB172105">
    <property type="protein sequence ID" value="BAE89167.1"/>
    <property type="molecule type" value="mRNA"/>
</dbReference>
<accession>I7GMD2</accession>
<name>I7GMD2_MACFA</name>
<protein>
    <submittedName>
        <fullName evidence="1">Macaca fascicularis brain cDNA, clone: QflA-16682</fullName>
    </submittedName>
</protein>
<reference evidence="1" key="1">
    <citation type="journal article" date="2007" name="PLoS Biol.">
        <title>Rate of evolution in brain-expressed genes in humans and other primates.</title>
        <authorList>
            <person name="Wang H.-Y."/>
            <person name="Chien H.-C."/>
            <person name="Osada N."/>
            <person name="Hashimoto K."/>
            <person name="Sugano S."/>
            <person name="Gojobori T."/>
            <person name="Chou C.-K."/>
            <person name="Tsai S.-F."/>
            <person name="Wu C.-I."/>
            <person name="Shen C.-K.J."/>
        </authorList>
    </citation>
    <scope>NUCLEOTIDE SEQUENCE</scope>
</reference>
<dbReference type="AlphaFoldDB" id="I7GMD2"/>
<proteinExistence type="evidence at transcript level"/>
<sequence>MARKLKIGCLLRMPGCFHLWWRAKGSWLAQRSQELAEIRGNPYS</sequence>